<sequence>MSPERWQAAAAELASRDARLAHLIERFPDSRLVTRGEPFQTLLRAIVGQQLSMRAADAIWSRLVAAFDPADPAAWASANLEELRAKGLSQRKAEYVRDLAQHTLAGDLKPHSLAALDDDGVIRVLTGIRGLGRWSAEMFLIFNLARPEVWPVDDIGLQRALVAHGWLDPGTKPKRADCLAAGEVFRPWRTVATWYLWRSLDPAEIVY</sequence>
<dbReference type="AlphaFoldDB" id="A0A345Y8G5"/>
<evidence type="ECO:0000256" key="5">
    <source>
        <dbReference type="ARBA" id="ARBA00023204"/>
    </source>
</evidence>
<dbReference type="OrthoDB" id="9811249at2"/>
<evidence type="ECO:0000256" key="4">
    <source>
        <dbReference type="ARBA" id="ARBA00022763"/>
    </source>
</evidence>
<reference evidence="7 8" key="1">
    <citation type="submission" date="2018-07" db="EMBL/GenBank/DDBJ databases">
        <title>Crenobacter cavernae sp. nov., isolated from a karst cave.</title>
        <authorList>
            <person name="Zhu H."/>
        </authorList>
    </citation>
    <scope>NUCLEOTIDE SEQUENCE [LARGE SCALE GENOMIC DNA]</scope>
    <source>
        <strain evidence="7 8">K1W11S-77</strain>
    </source>
</reference>
<gene>
    <name evidence="7" type="ORF">DWG20_12625</name>
</gene>
<dbReference type="Gene3D" id="1.10.1670.40">
    <property type="match status" value="1"/>
</dbReference>
<dbReference type="PANTHER" id="PTHR43003:SF5">
    <property type="entry name" value="DNA-3-METHYLADENINE GLYCOSYLASE"/>
    <property type="match status" value="1"/>
</dbReference>
<evidence type="ECO:0000259" key="6">
    <source>
        <dbReference type="SMART" id="SM00478"/>
    </source>
</evidence>
<comment type="catalytic activity">
    <reaction evidence="1">
        <text>Hydrolysis of alkylated DNA, releasing 3-methyladenine, 3-methylguanine, 7-methylguanine and 7-methyladenine.</text>
        <dbReference type="EC" id="3.2.2.21"/>
    </reaction>
</comment>
<name>A0A345Y8G5_9NEIS</name>
<accession>A0A345Y8G5</accession>
<dbReference type="GO" id="GO:0008725">
    <property type="term" value="F:DNA-3-methyladenine glycosylase activity"/>
    <property type="evidence" value="ECO:0007669"/>
    <property type="project" value="TreeGrafter"/>
</dbReference>
<dbReference type="PANTHER" id="PTHR43003">
    <property type="entry name" value="DNA-3-METHYLADENINE GLYCOSYLASE"/>
    <property type="match status" value="1"/>
</dbReference>
<keyword evidence="5" id="KW-0234">DNA repair</keyword>
<dbReference type="EC" id="3.2.2.21" evidence="3"/>
<comment type="similarity">
    <text evidence="2">Belongs to the alkylbase DNA glycosidase AlkA family.</text>
</comment>
<dbReference type="SMART" id="SM00478">
    <property type="entry name" value="ENDO3c"/>
    <property type="match status" value="1"/>
</dbReference>
<protein>
    <recommendedName>
        <fullName evidence="3">DNA-3-methyladenine glycosylase II</fullName>
        <ecNumber evidence="3">3.2.2.21</ecNumber>
    </recommendedName>
</protein>
<keyword evidence="4" id="KW-0227">DNA damage</keyword>
<dbReference type="Pfam" id="PF00730">
    <property type="entry name" value="HhH-GPD"/>
    <property type="match status" value="1"/>
</dbReference>
<organism evidence="7 8">
    <name type="scientific">Crenobacter cavernae</name>
    <dbReference type="NCBI Taxonomy" id="2290923"/>
    <lineage>
        <taxon>Bacteria</taxon>
        <taxon>Pseudomonadati</taxon>
        <taxon>Pseudomonadota</taxon>
        <taxon>Betaproteobacteria</taxon>
        <taxon>Neisseriales</taxon>
        <taxon>Neisseriaceae</taxon>
        <taxon>Crenobacter</taxon>
    </lineage>
</organism>
<proteinExistence type="inferred from homology"/>
<evidence type="ECO:0000313" key="7">
    <source>
        <dbReference type="EMBL" id="AXK40217.1"/>
    </source>
</evidence>
<dbReference type="InterPro" id="IPR051912">
    <property type="entry name" value="Alkylbase_DNA_Glycosylase/TA"/>
</dbReference>
<dbReference type="SUPFAM" id="SSF48150">
    <property type="entry name" value="DNA-glycosylase"/>
    <property type="match status" value="1"/>
</dbReference>
<dbReference type="GO" id="GO:0043916">
    <property type="term" value="F:DNA-7-methylguanine glycosylase activity"/>
    <property type="evidence" value="ECO:0007669"/>
    <property type="project" value="TreeGrafter"/>
</dbReference>
<evidence type="ECO:0000256" key="3">
    <source>
        <dbReference type="ARBA" id="ARBA00012000"/>
    </source>
</evidence>
<evidence type="ECO:0000313" key="8">
    <source>
        <dbReference type="Proteomes" id="UP000254537"/>
    </source>
</evidence>
<feature type="domain" description="HhH-GPD" evidence="6">
    <location>
        <begin position="47"/>
        <end position="201"/>
    </location>
</feature>
<dbReference type="InterPro" id="IPR011257">
    <property type="entry name" value="DNA_glycosylase"/>
</dbReference>
<dbReference type="GO" id="GO:0006285">
    <property type="term" value="P:base-excision repair, AP site formation"/>
    <property type="evidence" value="ECO:0007669"/>
    <property type="project" value="TreeGrafter"/>
</dbReference>
<dbReference type="GO" id="GO:0006307">
    <property type="term" value="P:DNA alkylation repair"/>
    <property type="evidence" value="ECO:0007669"/>
    <property type="project" value="TreeGrafter"/>
</dbReference>
<dbReference type="CDD" id="cd00056">
    <property type="entry name" value="ENDO3c"/>
    <property type="match status" value="1"/>
</dbReference>
<dbReference type="InterPro" id="IPR003265">
    <property type="entry name" value="HhH-GPD_domain"/>
</dbReference>
<dbReference type="GO" id="GO:0032131">
    <property type="term" value="F:alkylated DNA binding"/>
    <property type="evidence" value="ECO:0007669"/>
    <property type="project" value="TreeGrafter"/>
</dbReference>
<dbReference type="Proteomes" id="UP000254537">
    <property type="component" value="Chromosome"/>
</dbReference>
<evidence type="ECO:0000256" key="1">
    <source>
        <dbReference type="ARBA" id="ARBA00000086"/>
    </source>
</evidence>
<dbReference type="KEGG" id="ccah:DWG20_12625"/>
<dbReference type="FunFam" id="1.10.340.30:FF:000004">
    <property type="entry name" value="DNA-3-methyladenine glycosylase II"/>
    <property type="match status" value="1"/>
</dbReference>
<dbReference type="Gene3D" id="1.10.340.30">
    <property type="entry name" value="Hypothetical protein, domain 2"/>
    <property type="match status" value="1"/>
</dbReference>
<evidence type="ECO:0000256" key="2">
    <source>
        <dbReference type="ARBA" id="ARBA00010817"/>
    </source>
</evidence>
<dbReference type="GO" id="GO:0032993">
    <property type="term" value="C:protein-DNA complex"/>
    <property type="evidence" value="ECO:0007669"/>
    <property type="project" value="TreeGrafter"/>
</dbReference>
<dbReference type="EMBL" id="CP031337">
    <property type="protein sequence ID" value="AXK40217.1"/>
    <property type="molecule type" value="Genomic_DNA"/>
</dbReference>
<dbReference type="RefSeq" id="WP_115434147.1">
    <property type="nucleotide sequence ID" value="NZ_CP031337.1"/>
</dbReference>